<sequence length="168" mass="18929">MALRRPWVYASITCPAWVLAIALASHDPGRAFAAEGALNLAPEPRRESTPFQLFANVEEAWVQSDAERLVALIDTTTVRIALKPGAPLTYAVTRVAATFLLQDQLRLVHTRRFQMVRFDWDKKRDLCRALAVWNGDWGGRQGPRMVRVSFTARPTAGGWRLTEIRAED</sequence>
<reference evidence="2 3" key="1">
    <citation type="journal article" date="2019" name="Nat. Microbiol.">
        <title>Mediterranean grassland soil C-N compound turnover is dependent on rainfall and depth, and is mediated by genomically divergent microorganisms.</title>
        <authorList>
            <person name="Diamond S."/>
            <person name="Andeer P.F."/>
            <person name="Li Z."/>
            <person name="Crits-Christoph A."/>
            <person name="Burstein D."/>
            <person name="Anantharaman K."/>
            <person name="Lane K.R."/>
            <person name="Thomas B.C."/>
            <person name="Pan C."/>
            <person name="Northen T.R."/>
            <person name="Banfield J.F."/>
        </authorList>
    </citation>
    <scope>NUCLEOTIDE SEQUENCE [LARGE SCALE GENOMIC DNA]</scope>
    <source>
        <strain evidence="2">WS_1</strain>
    </source>
</reference>
<feature type="signal peptide" evidence="1">
    <location>
        <begin position="1"/>
        <end position="33"/>
    </location>
</feature>
<dbReference type="Proteomes" id="UP000316292">
    <property type="component" value="Unassembled WGS sequence"/>
</dbReference>
<protein>
    <recommendedName>
        <fullName evidence="4">DUF4440 domain-containing protein</fullName>
    </recommendedName>
</protein>
<gene>
    <name evidence="2" type="ORF">E6K71_08500</name>
</gene>
<evidence type="ECO:0000313" key="2">
    <source>
        <dbReference type="EMBL" id="TMQ47972.1"/>
    </source>
</evidence>
<feature type="chain" id="PRO_5021763737" description="DUF4440 domain-containing protein" evidence="1">
    <location>
        <begin position="34"/>
        <end position="168"/>
    </location>
</feature>
<proteinExistence type="predicted"/>
<evidence type="ECO:0000256" key="1">
    <source>
        <dbReference type="SAM" id="SignalP"/>
    </source>
</evidence>
<organism evidence="2 3">
    <name type="scientific">Eiseniibacteriota bacterium</name>
    <dbReference type="NCBI Taxonomy" id="2212470"/>
    <lineage>
        <taxon>Bacteria</taxon>
        <taxon>Candidatus Eiseniibacteriota</taxon>
    </lineage>
</organism>
<evidence type="ECO:0008006" key="4">
    <source>
        <dbReference type="Google" id="ProtNLM"/>
    </source>
</evidence>
<evidence type="ECO:0000313" key="3">
    <source>
        <dbReference type="Proteomes" id="UP000316292"/>
    </source>
</evidence>
<keyword evidence="1" id="KW-0732">Signal</keyword>
<dbReference type="SUPFAM" id="SSF54427">
    <property type="entry name" value="NTF2-like"/>
    <property type="match status" value="1"/>
</dbReference>
<name>A0A538S9C5_UNCEI</name>
<dbReference type="InterPro" id="IPR032710">
    <property type="entry name" value="NTF2-like_dom_sf"/>
</dbReference>
<dbReference type="EMBL" id="VBOR01000091">
    <property type="protein sequence ID" value="TMQ47972.1"/>
    <property type="molecule type" value="Genomic_DNA"/>
</dbReference>
<accession>A0A538S9C5</accession>
<comment type="caution">
    <text evidence="2">The sequence shown here is derived from an EMBL/GenBank/DDBJ whole genome shotgun (WGS) entry which is preliminary data.</text>
</comment>
<dbReference type="AlphaFoldDB" id="A0A538S9C5"/>